<protein>
    <recommendedName>
        <fullName evidence="2">Methyltransferase type 11 domain-containing protein</fullName>
    </recommendedName>
</protein>
<name>A0A4Q2DDV0_9AGAR</name>
<proteinExistence type="predicted"/>
<evidence type="ECO:0000256" key="1">
    <source>
        <dbReference type="SAM" id="MobiDB-lite"/>
    </source>
</evidence>
<sequence>MSSSPSANAPSPSLNTQPPPGETRRYTTNVDLYDGWASTYDTDGNILPMVDDLVFNERVVPLLLTASSSGRKRVLEIGCGTGRNTVKIKQNLPLGSTIYAIDVSEGMMAEARKKIHEMGYGASSSSTPSSGFTICVITDVQWALIDVQTQRPELTALVGENDPVDIVISTLVLEHVGLNTFFSAVTAHLKVGGWAWISTMHPFIGANTGAGYRRSEDGVKVHGVSYNHEIQEVVDAAKVHGLEVDGEIVEAGVGDDEKEAVAKFGLRAKKAVGWKIFAGFLFRKTA</sequence>
<organism evidence="3 4">
    <name type="scientific">Candolleomyces aberdarensis</name>
    <dbReference type="NCBI Taxonomy" id="2316362"/>
    <lineage>
        <taxon>Eukaryota</taxon>
        <taxon>Fungi</taxon>
        <taxon>Dikarya</taxon>
        <taxon>Basidiomycota</taxon>
        <taxon>Agaricomycotina</taxon>
        <taxon>Agaricomycetes</taxon>
        <taxon>Agaricomycetidae</taxon>
        <taxon>Agaricales</taxon>
        <taxon>Agaricineae</taxon>
        <taxon>Psathyrellaceae</taxon>
        <taxon>Candolleomyces</taxon>
    </lineage>
</organism>
<keyword evidence="4" id="KW-1185">Reference proteome</keyword>
<feature type="compositionally biased region" description="Low complexity" evidence="1">
    <location>
        <begin position="1"/>
        <end position="13"/>
    </location>
</feature>
<feature type="region of interest" description="Disordered" evidence="1">
    <location>
        <begin position="1"/>
        <end position="24"/>
    </location>
</feature>
<feature type="domain" description="Methyltransferase type 11" evidence="2">
    <location>
        <begin position="75"/>
        <end position="196"/>
    </location>
</feature>
<gene>
    <name evidence="3" type="ORF">EST38_g9169</name>
</gene>
<dbReference type="STRING" id="2316362.A0A4Q2DDV0"/>
<dbReference type="Proteomes" id="UP000290288">
    <property type="component" value="Unassembled WGS sequence"/>
</dbReference>
<dbReference type="EMBL" id="SDEE01000411">
    <property type="protein sequence ID" value="RXW16685.1"/>
    <property type="molecule type" value="Genomic_DNA"/>
</dbReference>
<comment type="caution">
    <text evidence="3">The sequence shown here is derived from an EMBL/GenBank/DDBJ whole genome shotgun (WGS) entry which is preliminary data.</text>
</comment>
<dbReference type="Pfam" id="PF08241">
    <property type="entry name" value="Methyltransf_11"/>
    <property type="match status" value="1"/>
</dbReference>
<dbReference type="Gene3D" id="3.40.50.150">
    <property type="entry name" value="Vaccinia Virus protein VP39"/>
    <property type="match status" value="1"/>
</dbReference>
<accession>A0A4Q2DDV0</accession>
<dbReference type="CDD" id="cd02440">
    <property type="entry name" value="AdoMet_MTases"/>
    <property type="match status" value="1"/>
</dbReference>
<dbReference type="PANTHER" id="PTHR43861">
    <property type="entry name" value="TRANS-ACONITATE 2-METHYLTRANSFERASE-RELATED"/>
    <property type="match status" value="1"/>
</dbReference>
<dbReference type="InterPro" id="IPR029063">
    <property type="entry name" value="SAM-dependent_MTases_sf"/>
</dbReference>
<evidence type="ECO:0000259" key="2">
    <source>
        <dbReference type="Pfam" id="PF08241"/>
    </source>
</evidence>
<dbReference type="SUPFAM" id="SSF53335">
    <property type="entry name" value="S-adenosyl-L-methionine-dependent methyltransferases"/>
    <property type="match status" value="1"/>
</dbReference>
<evidence type="ECO:0000313" key="4">
    <source>
        <dbReference type="Proteomes" id="UP000290288"/>
    </source>
</evidence>
<evidence type="ECO:0000313" key="3">
    <source>
        <dbReference type="EMBL" id="RXW16685.1"/>
    </source>
</evidence>
<dbReference type="InterPro" id="IPR013216">
    <property type="entry name" value="Methyltransf_11"/>
</dbReference>
<dbReference type="AlphaFoldDB" id="A0A4Q2DDV0"/>
<reference evidence="3 4" key="1">
    <citation type="submission" date="2019-01" db="EMBL/GenBank/DDBJ databases">
        <title>Draft genome sequence of Psathyrella aberdarensis IHI B618.</title>
        <authorList>
            <person name="Buettner E."/>
            <person name="Kellner H."/>
        </authorList>
    </citation>
    <scope>NUCLEOTIDE SEQUENCE [LARGE SCALE GENOMIC DNA]</scope>
    <source>
        <strain evidence="3 4">IHI B618</strain>
    </source>
</reference>
<dbReference type="GO" id="GO:0008757">
    <property type="term" value="F:S-adenosylmethionine-dependent methyltransferase activity"/>
    <property type="evidence" value="ECO:0007669"/>
    <property type="project" value="InterPro"/>
</dbReference>
<dbReference type="OrthoDB" id="66144at2759"/>